<dbReference type="EMBL" id="JAERWK010000020">
    <property type="protein sequence ID" value="MBM9468653.1"/>
    <property type="molecule type" value="Genomic_DNA"/>
</dbReference>
<dbReference type="InterPro" id="IPR045063">
    <property type="entry name" value="Dynamin_N"/>
</dbReference>
<comment type="caution">
    <text evidence="2">The sequence shown here is derived from an EMBL/GenBank/DDBJ whole genome shotgun (WGS) entry which is preliminary data.</text>
</comment>
<reference evidence="2" key="1">
    <citation type="submission" date="2021-01" db="EMBL/GenBank/DDBJ databases">
        <title>YIM 132084 draft genome.</title>
        <authorList>
            <person name="An D."/>
        </authorList>
    </citation>
    <scope>NUCLEOTIDE SEQUENCE</scope>
    <source>
        <strain evidence="2">YIM 132084</strain>
    </source>
</reference>
<dbReference type="Pfam" id="PF00350">
    <property type="entry name" value="Dynamin_N"/>
    <property type="match status" value="1"/>
</dbReference>
<dbReference type="SUPFAM" id="SSF52540">
    <property type="entry name" value="P-loop containing nucleoside triphosphate hydrolases"/>
    <property type="match status" value="1"/>
</dbReference>
<feature type="domain" description="Dynamin N-terminal" evidence="1">
    <location>
        <begin position="48"/>
        <end position="191"/>
    </location>
</feature>
<dbReference type="RefSeq" id="WP_205261602.1">
    <property type="nucleotide sequence ID" value="NZ_JAERWK010000020.1"/>
</dbReference>
<gene>
    <name evidence="2" type="ORF">JL106_15325</name>
</gene>
<dbReference type="PANTHER" id="PTHR43681">
    <property type="entry name" value="TRANSMEMBRANE GTPASE FZO"/>
    <property type="match status" value="1"/>
</dbReference>
<protein>
    <submittedName>
        <fullName evidence="2">Dynamin family protein</fullName>
    </submittedName>
</protein>
<organism evidence="2 3">
    <name type="scientific">Nakamurella leprariae</name>
    <dbReference type="NCBI Taxonomy" id="2803911"/>
    <lineage>
        <taxon>Bacteria</taxon>
        <taxon>Bacillati</taxon>
        <taxon>Actinomycetota</taxon>
        <taxon>Actinomycetes</taxon>
        <taxon>Nakamurellales</taxon>
        <taxon>Nakamurellaceae</taxon>
        <taxon>Nakamurella</taxon>
    </lineage>
</organism>
<proteinExistence type="predicted"/>
<evidence type="ECO:0000313" key="2">
    <source>
        <dbReference type="EMBL" id="MBM9468653.1"/>
    </source>
</evidence>
<evidence type="ECO:0000313" key="3">
    <source>
        <dbReference type="Proteomes" id="UP000663792"/>
    </source>
</evidence>
<dbReference type="Gene3D" id="3.40.50.300">
    <property type="entry name" value="P-loop containing nucleotide triphosphate hydrolases"/>
    <property type="match status" value="1"/>
</dbReference>
<keyword evidence="3" id="KW-1185">Reference proteome</keyword>
<dbReference type="PANTHER" id="PTHR43681:SF1">
    <property type="entry name" value="SARCALUMENIN"/>
    <property type="match status" value="1"/>
</dbReference>
<sequence length="507" mass="53715">MTGPAPGTVGPLSAVVLRICDQAERRGVAELRSAVAPVRAALTEPLRVAVLGSVNAGKSTLVNALVGRSVAPTRATECTRLVTAYRYGHPELVEIHLRSREIRRIPLTRAGTLPDELGVPTEDVDHLEVMLSQQVLRTLTLVDTPGLGSLNIETSDRTAEFIGASGGAAVAATVDAVIAVFSADIRTVETDVLRRFRATSGGGPAQSPVNAFGVLSKADLLGRIQDPWPEAEELAGDFSRRLSDQLAGVAPIAGLLAETVAVGGFTESDADAVAALSTLPAAERRALLRSGEHFTGRPAPVSGQVRDRLWCRLAPYGLSVAFEAVDRGAHGAAAITAALHRASRVDALHERVTGQFARRADALKASAALARLEHLAFDRTLARPDRLWLADTVEAARLSPELHRLIELQAVIETTAGEVTLPDRLTEALLALAERDDPADRLGLAAGTAPEASARRARELSDDFRLFAFSAAPREQRIASVGHRACQLLLDQLERDRSVGSTLGASS</sequence>
<dbReference type="InterPro" id="IPR051943">
    <property type="entry name" value="TRAFAC_Dynamin-like_GTPase"/>
</dbReference>
<accession>A0A939BXK5</accession>
<dbReference type="InterPro" id="IPR027417">
    <property type="entry name" value="P-loop_NTPase"/>
</dbReference>
<dbReference type="Proteomes" id="UP000663792">
    <property type="component" value="Unassembled WGS sequence"/>
</dbReference>
<evidence type="ECO:0000259" key="1">
    <source>
        <dbReference type="Pfam" id="PF00350"/>
    </source>
</evidence>
<name>A0A939BXK5_9ACTN</name>
<dbReference type="AlphaFoldDB" id="A0A939BXK5"/>